<sequence length="224" mass="25739">MKKVLLSTNEYPIIASPQLAKELGMPAATFLQKLYFLLNETKKYKNKKNLTQHNNRRWWFHTYEEWVSTLGLFSVSSIKRAVSKLKQLGLIEINKLDPNKSMRVNYYTINYKKLKELFGIGVEVKASAPAATKGNNQKIVGTDTPACPEATAEDLATLQSQHRALYRQLRGLKVDITHDDPLIFKFADRPREVLAYAASASSRLDINRWQWHTVEQILPQHILQ</sequence>
<protein>
    <submittedName>
        <fullName evidence="1">O family protein</fullName>
    </submittedName>
</protein>
<proteinExistence type="predicted"/>
<evidence type="ECO:0000313" key="1">
    <source>
        <dbReference type="EMBL" id="ASN71613.1"/>
    </source>
</evidence>
<accession>A0A2H4JC99</accession>
<gene>
    <name evidence="1" type="ORF">2F1_12</name>
</gene>
<dbReference type="Proteomes" id="UP000887440">
    <property type="component" value="Segment"/>
</dbReference>
<evidence type="ECO:0000313" key="2">
    <source>
        <dbReference type="Proteomes" id="UP000887440"/>
    </source>
</evidence>
<keyword evidence="2" id="KW-1185">Reference proteome</keyword>
<name>A0A2H4JC99_9CAUD</name>
<dbReference type="EMBL" id="MF417929">
    <property type="protein sequence ID" value="ASN71613.1"/>
    <property type="molecule type" value="Genomic_DNA"/>
</dbReference>
<reference evidence="1 2" key="1">
    <citation type="submission" date="2017-06" db="EMBL/GenBank/DDBJ databases">
        <title>Novel phages from South African skin metaviromes.</title>
        <authorList>
            <person name="van Zyl L.J."/>
            <person name="Abrahams Y."/>
            <person name="Stander E.A."/>
            <person name="Kirby B.M."/>
            <person name="Clavaud C."/>
            <person name="Farcet C."/>
            <person name="Breton L."/>
            <person name="Trindade M.I."/>
        </authorList>
    </citation>
    <scope>NUCLEOTIDE SEQUENCE [LARGE SCALE GENOMIC DNA]</scope>
</reference>
<organism evidence="1 2">
    <name type="scientific">Uncultured Caudovirales phage clone 2F_1</name>
    <dbReference type="NCBI Taxonomy" id="2992576"/>
    <lineage>
        <taxon>Viruses</taxon>
        <taxon>Duplodnaviria</taxon>
        <taxon>Heunggongvirae</taxon>
        <taxon>Uroviricota</taxon>
        <taxon>Caudoviricetes</taxon>
        <taxon>Peduoviridae</taxon>
        <taxon>Bracchivirus</taxon>
        <taxon>Bracchivirus U2F1</taxon>
    </lineage>
</organism>